<dbReference type="PROSITE" id="PS51450">
    <property type="entry name" value="LRR"/>
    <property type="match status" value="3"/>
</dbReference>
<dbReference type="SMART" id="SM00369">
    <property type="entry name" value="LRR_TYP"/>
    <property type="match status" value="5"/>
</dbReference>
<sequence>MISNRQSNIRELHNDQRDTFASAKMTASSNAPSPESSNQTLEKVLEEKILKRVLAEIQESKDDTDSKIESLQLDTDAKINAILRGSQGTNNGDAANNNDPSPADDPPKFKLPRDVYSVLATASWSSVPFWFCGFVIFGFQYFLLILLLANQVDINSEDNPLNLPANVETPVRISQILLVAIALFSQDDLLVGIESFFDGKPDYYRGDLRFVSMPLVQWRLASVIRLVQGLLNLLAAFVLSIQAETIPDVLLNVLGVGFISNLDDLAFGLALKGYFGQSTKSLAKDVCDAEFHRNSKKDQNIDHTLVTKLKNSAHIMMAFAVLVVILFSFTFLSIAQNRGMFSEQDIQIEFGDELLPFLGLFNGCYKASESSNEQPSGRLVYEQVGYANGGKFGFCSDFGGGDGGWAFFIGEVGDICETFIVRSGETSTFSLLEAATTKWYTSEDLPLDYLEITEIKNPSSECGQSMLRKTIDACPAILDFDSIPMSRLPQRIDNMESRSILDASVSHPIYYYNRIEARSFDLLFFTGRRWLRTNSEHISTLAGNETSLSDIHDFFFVKDGLFTLINDLRTSPDSQTLWVSAMSGIVDVKRDQGSALGLQWYLPRYETADETSEGDNSRGYLQRNFPSADLTRPIDTVMTCLYCNKETNPCRYEGVCDNDSGICNCKHGTKGELCQIEPLENGVCDLFFNTAEYQYDGGDCCGGTCVGAQCGEDDRPNPFLDAMHLSNPLFFLGEPFFAFDDMADDWNDTYRGREFGFGMDIVNDDDLKFYFVPFRYEHCIDPNTALLLIQMKPVWYQSDMYKGLEFEGITVRCDGTFYLRMPEFTLNTVGEPTGTFQEQVRVPYGADCVIEFISEHGYMIDEVSVFAENEPEPFIKQRRILGSDTVPTRFQIPESTCVRNLFLENRFSISSFEVGEWNMPDLSFGWNEYMSEDEYTSFAEGGQIDAICKRDRDEVLERYVLWKIANSTIMDLSQNFFGHICDGLWDERDKGSLSLTCSGRRVNTLHVPTFKMEASQIEEAIKMLEYAKKLEHVGLPGIGNETLEAAAMDVLSTLPVLTSLDMTGASQNNLTSLPSKIGSLTSLQGLDLYDNQLTSLPSEIGRLISLTNLNLYSNQLTSLPSEIGRLTSLQDLDLSDNQLISLPSEIGSLTLLTRLDLRQNPLISRDSLPTEILSLDSLYLLLL</sequence>
<protein>
    <recommendedName>
        <fullName evidence="6">EGF-like domain-containing protein</fullName>
    </recommendedName>
</protein>
<name>A0AAD2PXX4_9STRA</name>
<dbReference type="InterPro" id="IPR002049">
    <property type="entry name" value="LE_dom"/>
</dbReference>
<gene>
    <name evidence="7" type="ORF">CYCCA115_LOCUS23407</name>
</gene>
<evidence type="ECO:0000313" key="7">
    <source>
        <dbReference type="EMBL" id="CAJ1968799.1"/>
    </source>
</evidence>
<dbReference type="GO" id="GO:0005737">
    <property type="term" value="C:cytoplasm"/>
    <property type="evidence" value="ECO:0007669"/>
    <property type="project" value="TreeGrafter"/>
</dbReference>
<keyword evidence="3" id="KW-1015">Disulfide bond</keyword>
<feature type="disulfide bond" evidence="3">
    <location>
        <begin position="665"/>
        <end position="674"/>
    </location>
</feature>
<evidence type="ECO:0000313" key="8">
    <source>
        <dbReference type="Proteomes" id="UP001295423"/>
    </source>
</evidence>
<organism evidence="7 8">
    <name type="scientific">Cylindrotheca closterium</name>
    <dbReference type="NCBI Taxonomy" id="2856"/>
    <lineage>
        <taxon>Eukaryota</taxon>
        <taxon>Sar</taxon>
        <taxon>Stramenopiles</taxon>
        <taxon>Ochrophyta</taxon>
        <taxon>Bacillariophyta</taxon>
        <taxon>Bacillariophyceae</taxon>
        <taxon>Bacillariophycidae</taxon>
        <taxon>Bacillariales</taxon>
        <taxon>Bacillariaceae</taxon>
        <taxon>Cylindrotheca</taxon>
    </lineage>
</organism>
<feature type="region of interest" description="Disordered" evidence="4">
    <location>
        <begin position="85"/>
        <end position="107"/>
    </location>
</feature>
<dbReference type="PROSITE" id="PS50026">
    <property type="entry name" value="EGF_3"/>
    <property type="match status" value="1"/>
</dbReference>
<proteinExistence type="predicted"/>
<reference evidence="7" key="1">
    <citation type="submission" date="2023-08" db="EMBL/GenBank/DDBJ databases">
        <authorList>
            <person name="Audoor S."/>
            <person name="Bilcke G."/>
        </authorList>
    </citation>
    <scope>NUCLEOTIDE SEQUENCE</scope>
</reference>
<feature type="compositionally biased region" description="Basic and acidic residues" evidence="4">
    <location>
        <begin position="8"/>
        <end position="18"/>
    </location>
</feature>
<comment type="caution">
    <text evidence="7">The sequence shown here is derived from an EMBL/GenBank/DDBJ whole genome shotgun (WGS) entry which is preliminary data.</text>
</comment>
<dbReference type="PANTHER" id="PTHR48051:SF1">
    <property type="entry name" value="RAS SUPPRESSOR PROTEIN 1"/>
    <property type="match status" value="1"/>
</dbReference>
<keyword evidence="2" id="KW-0677">Repeat</keyword>
<accession>A0AAD2PXX4</accession>
<evidence type="ECO:0000256" key="4">
    <source>
        <dbReference type="SAM" id="MobiDB-lite"/>
    </source>
</evidence>
<dbReference type="InterPro" id="IPR055414">
    <property type="entry name" value="LRR_R13L4/SHOC2-like"/>
</dbReference>
<comment type="caution">
    <text evidence="3">Lacks conserved residue(s) required for the propagation of feature annotation.</text>
</comment>
<keyword evidence="5" id="KW-0812">Transmembrane</keyword>
<keyword evidence="5" id="KW-1133">Transmembrane helix</keyword>
<dbReference type="SUPFAM" id="SSF52058">
    <property type="entry name" value="L domain-like"/>
    <property type="match status" value="1"/>
</dbReference>
<evidence type="ECO:0000259" key="6">
    <source>
        <dbReference type="PROSITE" id="PS50026"/>
    </source>
</evidence>
<evidence type="ECO:0000256" key="5">
    <source>
        <dbReference type="SAM" id="Phobius"/>
    </source>
</evidence>
<keyword evidence="5" id="KW-0472">Membrane</keyword>
<feature type="domain" description="EGF-like" evidence="6">
    <location>
        <begin position="641"/>
        <end position="675"/>
    </location>
</feature>
<feature type="region of interest" description="Disordered" evidence="4">
    <location>
        <begin position="1"/>
        <end position="41"/>
    </location>
</feature>
<dbReference type="Gene3D" id="3.80.10.10">
    <property type="entry name" value="Ribonuclease Inhibitor"/>
    <property type="match status" value="1"/>
</dbReference>
<dbReference type="InterPro" id="IPR032675">
    <property type="entry name" value="LRR_dom_sf"/>
</dbReference>
<evidence type="ECO:0000256" key="1">
    <source>
        <dbReference type="ARBA" id="ARBA00022614"/>
    </source>
</evidence>
<dbReference type="PROSITE" id="PS00022">
    <property type="entry name" value="EGF_1"/>
    <property type="match status" value="1"/>
</dbReference>
<keyword evidence="8" id="KW-1185">Reference proteome</keyword>
<dbReference type="Pfam" id="PF23598">
    <property type="entry name" value="LRR_14"/>
    <property type="match status" value="1"/>
</dbReference>
<keyword evidence="1" id="KW-0433">Leucine-rich repeat</keyword>
<dbReference type="PANTHER" id="PTHR48051">
    <property type="match status" value="1"/>
</dbReference>
<feature type="compositionally biased region" description="Low complexity" evidence="4">
    <location>
        <begin position="27"/>
        <end position="38"/>
    </location>
</feature>
<feature type="compositionally biased region" description="Low complexity" evidence="4">
    <location>
        <begin position="90"/>
        <end position="101"/>
    </location>
</feature>
<dbReference type="InterPro" id="IPR050216">
    <property type="entry name" value="LRR_domain-containing"/>
</dbReference>
<evidence type="ECO:0000256" key="2">
    <source>
        <dbReference type="ARBA" id="ARBA00022737"/>
    </source>
</evidence>
<keyword evidence="3" id="KW-0245">EGF-like domain</keyword>
<dbReference type="InterPro" id="IPR000742">
    <property type="entry name" value="EGF"/>
</dbReference>
<evidence type="ECO:0000256" key="3">
    <source>
        <dbReference type="PROSITE-ProRule" id="PRU00076"/>
    </source>
</evidence>
<dbReference type="Proteomes" id="UP001295423">
    <property type="component" value="Unassembled WGS sequence"/>
</dbReference>
<feature type="transmembrane region" description="Helical" evidence="5">
    <location>
        <begin position="315"/>
        <end position="335"/>
    </location>
</feature>
<dbReference type="EMBL" id="CAKOGP040002406">
    <property type="protein sequence ID" value="CAJ1968799.1"/>
    <property type="molecule type" value="Genomic_DNA"/>
</dbReference>
<dbReference type="AlphaFoldDB" id="A0AAD2PXX4"/>
<dbReference type="InterPro" id="IPR003591">
    <property type="entry name" value="Leu-rich_rpt_typical-subtyp"/>
</dbReference>
<feature type="transmembrane region" description="Helical" evidence="5">
    <location>
        <begin position="129"/>
        <end position="152"/>
    </location>
</feature>
<dbReference type="InterPro" id="IPR001611">
    <property type="entry name" value="Leu-rich_rpt"/>
</dbReference>
<dbReference type="CDD" id="cd00055">
    <property type="entry name" value="EGF_Lam"/>
    <property type="match status" value="1"/>
</dbReference>